<dbReference type="InterPro" id="IPR014756">
    <property type="entry name" value="Ig_E-set"/>
</dbReference>
<comment type="cofactor">
    <cofactor evidence="1">
        <name>Ca(2+)</name>
        <dbReference type="ChEBI" id="CHEBI:29108"/>
    </cofactor>
</comment>
<protein>
    <submittedName>
        <fullName evidence="5">Neopullulanase</fullName>
        <ecNumber evidence="5">3.2.1.135</ecNumber>
    </submittedName>
</protein>
<dbReference type="GO" id="GO:0031216">
    <property type="term" value="F:neopullulanase activity"/>
    <property type="evidence" value="ECO:0007669"/>
    <property type="project" value="UniProtKB-EC"/>
</dbReference>
<keyword evidence="5" id="KW-0326">Glycosidase</keyword>
<accession>A0A3B1CBV3</accession>
<evidence type="ECO:0000259" key="4">
    <source>
        <dbReference type="SMART" id="SM00642"/>
    </source>
</evidence>
<dbReference type="CDD" id="cd02859">
    <property type="entry name" value="E_set_AMPKbeta_like_N"/>
    <property type="match status" value="1"/>
</dbReference>
<dbReference type="SUPFAM" id="SSF81296">
    <property type="entry name" value="E set domains"/>
    <property type="match status" value="1"/>
</dbReference>
<evidence type="ECO:0000256" key="1">
    <source>
        <dbReference type="ARBA" id="ARBA00001913"/>
    </source>
</evidence>
<dbReference type="InterPro" id="IPR019492">
    <property type="entry name" value="Cyclo-malto-dextrinase_C"/>
</dbReference>
<sequence length="802" mass="92922">MRKIRSFLFIAIAAIVSLLVNSCGEEQNTRVKDIIPNINLSAGKETSVVFSDLFYAPTYNPLFTPNENIKIKYDSDANALKLKPNENFEGMTLVEFKVGNEFRYFPVSVIKDTYYKFHYKPDKEYKKLTLFGSFNGWNRTEIPLTDENHDGIFETEVALVPGTYQYKFYGDGIEIVDPENPNKVPNGFGDFNSVITIEEDTTNKVFLHQLSYEMTSAEAVYSFYYQTNRRDVSITNEDLIALLDNQKIDLGMISAAENIIKIILPLSDLENKRTLRVAVTKNGKNSNMQHLILYDGIPANNRSGFDWHDGIIYSLMIDRFYDGDSSLNKKIIHDSLSDKANYMGGDLQGIISKLNEGYFDSLGVNTIWISPVYDNPNIAFREYPKPHRWFSGYHGYWPISSTRVEEKFGTLDDVKQIVKIAHEHNIKILLDFVSNHVHIDHPYYKEHRDWFGSLYLPDGRKNIRFYDEFRLTTWFEPYLPSFDYLGSKEALDTMISNAVWWLNITNADGFRHDAVKHVPNKFWRGLTRKLKREIEIPQNKPIYQVGETFGSYSLISSYVNNGQLSGQFNFNLYDTALPTFIKSDASFSSLDKEMHKTFSVYGELHLMSNIMDSHDKNRFMAYADGDLDVSEWSAIEKGWNDPPQVDDPKNYKKLILYMAYMNSIPGIPVIYYGSEFGMTGASDPDNRRMMRFNNQLSKYEKETKQEVSRIINLRKENTALRYGDFYTITADKDIYAYIRSDMNERVLVILNKNNEERSYKITLPEFYGAKTLTDLKTGEQLSYPNAQNLIIPSWDWKMFVIE</sequence>
<dbReference type="GO" id="GO:0005975">
    <property type="term" value="P:carbohydrate metabolic process"/>
    <property type="evidence" value="ECO:0007669"/>
    <property type="project" value="InterPro"/>
</dbReference>
<name>A0A3B1CBV3_9ZZZZ</name>
<dbReference type="SUPFAM" id="SSF51011">
    <property type="entry name" value="Glycosyl hydrolase domain"/>
    <property type="match status" value="1"/>
</dbReference>
<proteinExistence type="predicted"/>
<dbReference type="InterPro" id="IPR032640">
    <property type="entry name" value="AMPK1_CBM"/>
</dbReference>
<dbReference type="PANTHER" id="PTHR10357">
    <property type="entry name" value="ALPHA-AMYLASE FAMILY MEMBER"/>
    <property type="match status" value="1"/>
</dbReference>
<dbReference type="GO" id="GO:0046872">
    <property type="term" value="F:metal ion binding"/>
    <property type="evidence" value="ECO:0007669"/>
    <property type="project" value="UniProtKB-KW"/>
</dbReference>
<dbReference type="SMART" id="SM00642">
    <property type="entry name" value="Aamy"/>
    <property type="match status" value="1"/>
</dbReference>
<reference evidence="5" key="1">
    <citation type="submission" date="2018-06" db="EMBL/GenBank/DDBJ databases">
        <authorList>
            <person name="Zhirakovskaya E."/>
        </authorList>
    </citation>
    <scope>NUCLEOTIDE SEQUENCE</scope>
</reference>
<keyword evidence="5" id="KW-0378">Hydrolase</keyword>
<dbReference type="InterPro" id="IPR013783">
    <property type="entry name" value="Ig-like_fold"/>
</dbReference>
<dbReference type="AlphaFoldDB" id="A0A3B1CBV3"/>
<dbReference type="Pfam" id="PF00128">
    <property type="entry name" value="Alpha-amylase"/>
    <property type="match status" value="1"/>
</dbReference>
<dbReference type="Gene3D" id="2.60.40.10">
    <property type="entry name" value="Immunoglobulins"/>
    <property type="match status" value="1"/>
</dbReference>
<evidence type="ECO:0000256" key="2">
    <source>
        <dbReference type="ARBA" id="ARBA00022723"/>
    </source>
</evidence>
<dbReference type="InterPro" id="IPR006047">
    <property type="entry name" value="GH13_cat_dom"/>
</dbReference>
<dbReference type="InterPro" id="IPR013780">
    <property type="entry name" value="Glyco_hydro_b"/>
</dbReference>
<dbReference type="SUPFAM" id="SSF51445">
    <property type="entry name" value="(Trans)glycosidases"/>
    <property type="match status" value="1"/>
</dbReference>
<organism evidence="5">
    <name type="scientific">hydrothermal vent metagenome</name>
    <dbReference type="NCBI Taxonomy" id="652676"/>
    <lineage>
        <taxon>unclassified sequences</taxon>
        <taxon>metagenomes</taxon>
        <taxon>ecological metagenomes</taxon>
    </lineage>
</organism>
<dbReference type="Pfam" id="PF10438">
    <property type="entry name" value="Cyc-maltodext_C"/>
    <property type="match status" value="1"/>
</dbReference>
<dbReference type="Gene3D" id="2.60.40.1180">
    <property type="entry name" value="Golgi alpha-mannosidase II"/>
    <property type="match status" value="1"/>
</dbReference>
<evidence type="ECO:0000256" key="3">
    <source>
        <dbReference type="ARBA" id="ARBA00022729"/>
    </source>
</evidence>
<dbReference type="Gene3D" id="3.20.20.80">
    <property type="entry name" value="Glycosidases"/>
    <property type="match status" value="1"/>
</dbReference>
<keyword evidence="2" id="KW-0479">Metal-binding</keyword>
<keyword evidence="3" id="KW-0732">Signal</keyword>
<dbReference type="EMBL" id="UOGD01000266">
    <property type="protein sequence ID" value="VAX24121.1"/>
    <property type="molecule type" value="Genomic_DNA"/>
</dbReference>
<feature type="domain" description="Glycosyl hydrolase family 13 catalytic" evidence="4">
    <location>
        <begin position="314"/>
        <end position="714"/>
    </location>
</feature>
<gene>
    <name evidence="5" type="ORF">MNBD_IGNAVI01-2575</name>
</gene>
<dbReference type="EC" id="3.2.1.135" evidence="5"/>
<dbReference type="PANTHER" id="PTHR10357:SF215">
    <property type="entry name" value="ALPHA-AMYLASE 1"/>
    <property type="match status" value="1"/>
</dbReference>
<dbReference type="Pfam" id="PF16561">
    <property type="entry name" value="AMPK1_CBM"/>
    <property type="match status" value="1"/>
</dbReference>
<dbReference type="InterPro" id="IPR017853">
    <property type="entry name" value="GH"/>
</dbReference>
<evidence type="ECO:0000313" key="5">
    <source>
        <dbReference type="EMBL" id="VAX24121.1"/>
    </source>
</evidence>